<sequence length="171" mass="19702">MSTFLYIYQALDGSSVSFCLPNFSNNYANITNAYNMLKILSEQYKIINFDVKAHINYEIKNKTEMGELKARNQAIVSHCEVWQVAYFNTSRGKLGSTGQMGFILSLDYSNFWTSFRADTLEEALLISSNILKGRCPIDLSMSVEDNLMRLSEKGIRLDFAPFFEFNNKMRY</sequence>
<dbReference type="KEGG" id="vg:35382560"/>
<dbReference type="Proteomes" id="UP000236316">
    <property type="component" value="Segment"/>
</dbReference>
<dbReference type="GeneID" id="35382560"/>
<evidence type="ECO:0000313" key="2">
    <source>
        <dbReference type="Proteomes" id="UP000236316"/>
    </source>
</evidence>
<keyword evidence="2" id="KW-1185">Reference proteome</keyword>
<proteinExistence type="predicted"/>
<gene>
    <name evidence="1" type="ORF">ORPV_739</name>
</gene>
<reference evidence="1" key="1">
    <citation type="submission" date="2017-08" db="EMBL/GenBank/DDBJ databases">
        <authorList>
            <consortium name="Urmite Genomes"/>
        </authorList>
    </citation>
    <scope>NUCLEOTIDE SEQUENCE [LARGE SCALE GENOMIC DNA]</scope>
    <source>
        <strain evidence="1">IHUMI-LCC2</strain>
    </source>
</reference>
<organism evidence="1">
    <name type="scientific">Orpheovirus IHUMI-LCC2</name>
    <dbReference type="NCBI Taxonomy" id="2023057"/>
    <lineage>
        <taxon>Viruses</taxon>
        <taxon>Varidnaviria</taxon>
        <taxon>Bamfordvirae</taxon>
        <taxon>Nucleocytoviricota</taxon>
        <taxon>Megaviricetes</taxon>
        <taxon>Pimascovirales</taxon>
        <taxon>Ocovirineae</taxon>
        <taxon>Orpheoviridae</taxon>
        <taxon>Alphaorpheovirus</taxon>
        <taxon>Alphaorpheovirus massiliense</taxon>
    </lineage>
</organism>
<protein>
    <submittedName>
        <fullName evidence="1">Uncharacterized protein</fullName>
    </submittedName>
</protein>
<name>A0A2I2L532_9VIRU</name>
<dbReference type="EMBL" id="LT906555">
    <property type="protein sequence ID" value="SNW62643.1"/>
    <property type="molecule type" value="Genomic_DNA"/>
</dbReference>
<evidence type="ECO:0000313" key="1">
    <source>
        <dbReference type="EMBL" id="SNW62643.1"/>
    </source>
</evidence>
<dbReference type="RefSeq" id="YP_009448945.1">
    <property type="nucleotide sequence ID" value="NC_036594.1"/>
</dbReference>
<accession>A0A2I2L532</accession>